<name>A0AAD8U161_LOLMU</name>
<dbReference type="EMBL" id="JAUUTY010000001">
    <property type="protein sequence ID" value="KAK1695859.1"/>
    <property type="molecule type" value="Genomic_DNA"/>
</dbReference>
<dbReference type="Proteomes" id="UP001231189">
    <property type="component" value="Unassembled WGS sequence"/>
</dbReference>
<keyword evidence="2" id="KW-1185">Reference proteome</keyword>
<evidence type="ECO:0000313" key="2">
    <source>
        <dbReference type="Proteomes" id="UP001231189"/>
    </source>
</evidence>
<comment type="caution">
    <text evidence="1">The sequence shown here is derived from an EMBL/GenBank/DDBJ whole genome shotgun (WGS) entry which is preliminary data.</text>
</comment>
<evidence type="ECO:0000313" key="1">
    <source>
        <dbReference type="EMBL" id="KAK1695859.1"/>
    </source>
</evidence>
<organism evidence="1 2">
    <name type="scientific">Lolium multiflorum</name>
    <name type="common">Italian ryegrass</name>
    <name type="synonym">Lolium perenne subsp. multiflorum</name>
    <dbReference type="NCBI Taxonomy" id="4521"/>
    <lineage>
        <taxon>Eukaryota</taxon>
        <taxon>Viridiplantae</taxon>
        <taxon>Streptophyta</taxon>
        <taxon>Embryophyta</taxon>
        <taxon>Tracheophyta</taxon>
        <taxon>Spermatophyta</taxon>
        <taxon>Magnoliopsida</taxon>
        <taxon>Liliopsida</taxon>
        <taxon>Poales</taxon>
        <taxon>Poaceae</taxon>
        <taxon>BOP clade</taxon>
        <taxon>Pooideae</taxon>
        <taxon>Poodae</taxon>
        <taxon>Poeae</taxon>
        <taxon>Poeae Chloroplast Group 2 (Poeae type)</taxon>
        <taxon>Loliodinae</taxon>
        <taxon>Loliinae</taxon>
        <taxon>Lolium</taxon>
    </lineage>
</organism>
<protein>
    <submittedName>
        <fullName evidence="1">Uncharacterized protein</fullName>
    </submittedName>
</protein>
<accession>A0AAD8U161</accession>
<sequence length="110" mass="12665">MPHRFKQNLWGLVGASGRCMVRGVVYAPLACPTAVAEQTPHMHGTCDVTGRVRNMSGFRKKKKEHERWIWITGFGFHLRRAPERGKQIEMHAIQFYSLETQCCSRPQLLL</sequence>
<gene>
    <name evidence="1" type="ORF">QYE76_012556</name>
</gene>
<proteinExistence type="predicted"/>
<dbReference type="AlphaFoldDB" id="A0AAD8U161"/>
<reference evidence="1" key="1">
    <citation type="submission" date="2023-07" db="EMBL/GenBank/DDBJ databases">
        <title>A chromosome-level genome assembly of Lolium multiflorum.</title>
        <authorList>
            <person name="Chen Y."/>
            <person name="Copetti D."/>
            <person name="Kolliker R."/>
            <person name="Studer B."/>
        </authorList>
    </citation>
    <scope>NUCLEOTIDE SEQUENCE</scope>
    <source>
        <strain evidence="1">02402/16</strain>
        <tissue evidence="1">Leaf</tissue>
    </source>
</reference>